<sequence length="113" mass="10503">MPSPALGACVSGPGRGVAVAASGSCAAAGFTGACGERSTDGPAPLGAWVRGYSGVLPCGVRFSGLRAGVSGAGVRLGASVGPCMPPAACGAIGMPPIMGAGAECCPALRSVGV</sequence>
<evidence type="ECO:0000313" key="2">
    <source>
        <dbReference type="Proteomes" id="UP000547444"/>
    </source>
</evidence>
<reference evidence="1 2" key="1">
    <citation type="submission" date="2020-03" db="EMBL/GenBank/DDBJ databases">
        <title>Sequencing the genomes of 1000 actinobacteria strains.</title>
        <authorList>
            <person name="Klenk H.-P."/>
        </authorList>
    </citation>
    <scope>NUCLEOTIDE SEQUENCE [LARGE SCALE GENOMIC DNA]</scope>
    <source>
        <strain evidence="1 2">DSM 44556</strain>
    </source>
</reference>
<dbReference type="Proteomes" id="UP000547444">
    <property type="component" value="Unassembled WGS sequence"/>
</dbReference>
<proteinExistence type="predicted"/>
<protein>
    <submittedName>
        <fullName evidence="1">Uncharacterized protein</fullName>
    </submittedName>
</protein>
<name>A0A7X5TXZ5_9MYCO</name>
<accession>A0A7X5TXZ5</accession>
<dbReference type="RefSeq" id="WP_234901165.1">
    <property type="nucleotide sequence ID" value="NZ_JAANOW010000001.1"/>
</dbReference>
<comment type="caution">
    <text evidence="1">The sequence shown here is derived from an EMBL/GenBank/DDBJ whole genome shotgun (WGS) entry which is preliminary data.</text>
</comment>
<dbReference type="AlphaFoldDB" id="A0A7X5TXZ5"/>
<organism evidence="1 2">
    <name type="scientific">Mycolicibacterium fluoranthenivorans</name>
    <dbReference type="NCBI Taxonomy" id="258505"/>
    <lineage>
        <taxon>Bacteria</taxon>
        <taxon>Bacillati</taxon>
        <taxon>Actinomycetota</taxon>
        <taxon>Actinomycetes</taxon>
        <taxon>Mycobacteriales</taxon>
        <taxon>Mycobacteriaceae</taxon>
        <taxon>Mycolicibacterium</taxon>
    </lineage>
</organism>
<evidence type="ECO:0000313" key="1">
    <source>
        <dbReference type="EMBL" id="NIH94790.1"/>
    </source>
</evidence>
<keyword evidence="2" id="KW-1185">Reference proteome</keyword>
<gene>
    <name evidence="1" type="ORF">FHU31_001746</name>
</gene>
<dbReference type="EMBL" id="JAANOW010000001">
    <property type="protein sequence ID" value="NIH94790.1"/>
    <property type="molecule type" value="Genomic_DNA"/>
</dbReference>